<dbReference type="EMBL" id="CAJNDS010001125">
    <property type="protein sequence ID" value="CAE7248848.1"/>
    <property type="molecule type" value="Genomic_DNA"/>
</dbReference>
<comment type="caution">
    <text evidence="1">The sequence shown here is derived from an EMBL/GenBank/DDBJ whole genome shotgun (WGS) entry which is preliminary data.</text>
</comment>
<sequence>MDPTPEWHLALSAEDLDQWAVGQHRKACSMHAELRHGALYVRIDLTGGPLPSDGFAAADVHLPVHAASSLSVWLGPDHQDVGEVAAAPSATTGQGSDYVSDEFLF</sequence>
<dbReference type="AlphaFoldDB" id="A0A812LJW7"/>
<protein>
    <submittedName>
        <fullName evidence="1">Rfesd protein</fullName>
    </submittedName>
</protein>
<dbReference type="OrthoDB" id="426882at2759"/>
<keyword evidence="2" id="KW-1185">Reference proteome</keyword>
<reference evidence="1" key="1">
    <citation type="submission" date="2021-02" db="EMBL/GenBank/DDBJ databases">
        <authorList>
            <person name="Dougan E. K."/>
            <person name="Rhodes N."/>
            <person name="Thang M."/>
            <person name="Chan C."/>
        </authorList>
    </citation>
    <scope>NUCLEOTIDE SEQUENCE</scope>
</reference>
<proteinExistence type="predicted"/>
<dbReference type="Proteomes" id="UP000604046">
    <property type="component" value="Unassembled WGS sequence"/>
</dbReference>
<gene>
    <name evidence="1" type="primary">Rfesd</name>
    <name evidence="1" type="ORF">SNAT2548_LOCUS12085</name>
</gene>
<evidence type="ECO:0000313" key="1">
    <source>
        <dbReference type="EMBL" id="CAE7248848.1"/>
    </source>
</evidence>
<accession>A0A812LJW7</accession>
<organism evidence="1 2">
    <name type="scientific">Symbiodinium natans</name>
    <dbReference type="NCBI Taxonomy" id="878477"/>
    <lineage>
        <taxon>Eukaryota</taxon>
        <taxon>Sar</taxon>
        <taxon>Alveolata</taxon>
        <taxon>Dinophyceae</taxon>
        <taxon>Suessiales</taxon>
        <taxon>Symbiodiniaceae</taxon>
        <taxon>Symbiodinium</taxon>
    </lineage>
</organism>
<name>A0A812LJW7_9DINO</name>
<evidence type="ECO:0000313" key="2">
    <source>
        <dbReference type="Proteomes" id="UP000604046"/>
    </source>
</evidence>